<dbReference type="InterPro" id="IPR006103">
    <property type="entry name" value="Glyco_hydro_2_cat"/>
</dbReference>
<evidence type="ECO:0000256" key="2">
    <source>
        <dbReference type="SAM" id="MobiDB-lite"/>
    </source>
</evidence>
<feature type="compositionally biased region" description="Basic and acidic residues" evidence="2">
    <location>
        <begin position="46"/>
        <end position="56"/>
    </location>
</feature>
<sequence>MPPADHPAMPKPSRRAVLTGAAATAAAVLLPAFPQTAVAAPTRGDATPRTDPHPDAEPSGTHVRSLNGVSVAFAYGHVIPSFDGWSNHSPTRNYLHLDGAWKFRFDPKDVGRTEGWYRRDLNDSTWQPTQVPGTWDLISTPGFPSLDGTHFGEGTAFTDGYGWYRRTIVLGNSWHGRIQRIHFLGVGYSADVWFDGFHLGKHEGAGGPFAMTIPEKLCAPGNHVLAVRAFRSASYLDYATNASPVTDDLAVPYKPVDYWPYAGIYRPVWLEGAPAVSISKLLMTPTSRTVRLDCIIENQSSNPWHGTIRVREPGWPTRDITVPAGSAAAFSLSRPTGRLTPWTRTNPALHRATTILTDSRRRPVDSLATQYGIREIGVEGGRLLLNGDPVFLKGMNWHEETAQHGRAMTIAEYRHEFEHMKTLGVDLIRNCVYGRHPYVYEWADRNGVLILDDLETMWLNTRQEKLQTDTYGLTRAMAVTAAWIHHNHPSVALWGLQNESEMDAGSASVYTSWLRQMKEAIRSVDTQKRPVTWASSSTDDPAFDLADVIGFNEYFGYFYGATKDLGPAVDAVASKHPGKPILITENGSWSIAGTHGSPETQGTEEWHASYLKDHWSLIASRQSTVCGYCFWGPQGLQATCRLQPAVQWHLDNGIASLRRADPEARIRRLPEVAILRPSRRPDAAPGARTDTDHG</sequence>
<dbReference type="InterPro" id="IPR006311">
    <property type="entry name" value="TAT_signal"/>
</dbReference>
<name>A0A344UXT0_9ACTN</name>
<accession>A0A344UXT0</accession>
<proteinExistence type="inferred from homology"/>
<evidence type="ECO:0000256" key="1">
    <source>
        <dbReference type="ARBA" id="ARBA00007401"/>
    </source>
</evidence>
<dbReference type="InterPro" id="IPR006101">
    <property type="entry name" value="Glyco_hydro_2"/>
</dbReference>
<dbReference type="InterPro" id="IPR008979">
    <property type="entry name" value="Galactose-bd-like_sf"/>
</dbReference>
<dbReference type="InterPro" id="IPR006104">
    <property type="entry name" value="Glyco_hydro_2_N"/>
</dbReference>
<dbReference type="EMBL" id="CP025198">
    <property type="protein sequence ID" value="AXE40078.1"/>
    <property type="molecule type" value="Genomic_DNA"/>
</dbReference>
<feature type="domain" description="Glycoside hydrolase family 2 catalytic" evidence="4">
    <location>
        <begin position="378"/>
        <end position="617"/>
    </location>
</feature>
<keyword evidence="6" id="KW-0378">Hydrolase</keyword>
<dbReference type="InterPro" id="IPR017853">
    <property type="entry name" value="GH"/>
</dbReference>
<evidence type="ECO:0000259" key="5">
    <source>
        <dbReference type="Pfam" id="PF02837"/>
    </source>
</evidence>
<gene>
    <name evidence="6" type="primary">uidA</name>
    <name evidence="6" type="ORF">JS278_02944</name>
</gene>
<dbReference type="EC" id="3.2.1.31" evidence="6"/>
<organism evidence="6 7">
    <name type="scientific">Acidipropionibacterium virtanenii</name>
    <dbReference type="NCBI Taxonomy" id="2057246"/>
    <lineage>
        <taxon>Bacteria</taxon>
        <taxon>Bacillati</taxon>
        <taxon>Actinomycetota</taxon>
        <taxon>Actinomycetes</taxon>
        <taxon>Propionibacteriales</taxon>
        <taxon>Propionibacteriaceae</taxon>
        <taxon>Acidipropionibacterium</taxon>
    </lineage>
</organism>
<dbReference type="PRINTS" id="PR00132">
    <property type="entry name" value="GLHYDRLASE2"/>
</dbReference>
<feature type="domain" description="Glycosyl hydrolases family 2 sugar binding" evidence="5">
    <location>
        <begin position="96"/>
        <end position="271"/>
    </location>
</feature>
<dbReference type="Proteomes" id="UP000251995">
    <property type="component" value="Chromosome"/>
</dbReference>
<dbReference type="AlphaFoldDB" id="A0A344UXT0"/>
<reference evidence="6 7" key="1">
    <citation type="submission" date="2017-12" db="EMBL/GenBank/DDBJ databases">
        <title>The whole genome sequence of the Acidipropionibacterium virtanenii sp. nov. type strain JS278.</title>
        <authorList>
            <person name="Laine P."/>
            <person name="Deptula P."/>
            <person name="Varmanen P."/>
            <person name="Auvinen P."/>
        </authorList>
    </citation>
    <scope>NUCLEOTIDE SEQUENCE [LARGE SCALE GENOMIC DNA]</scope>
    <source>
        <strain evidence="6 7">JS278</strain>
    </source>
</reference>
<evidence type="ECO:0000259" key="4">
    <source>
        <dbReference type="Pfam" id="PF02836"/>
    </source>
</evidence>
<dbReference type="PANTHER" id="PTHR42732:SF1">
    <property type="entry name" value="BETA-MANNOSIDASE"/>
    <property type="match status" value="1"/>
</dbReference>
<dbReference type="PANTHER" id="PTHR42732">
    <property type="entry name" value="BETA-GALACTOSIDASE"/>
    <property type="match status" value="1"/>
</dbReference>
<evidence type="ECO:0000256" key="3">
    <source>
        <dbReference type="SAM" id="SignalP"/>
    </source>
</evidence>
<evidence type="ECO:0000313" key="6">
    <source>
        <dbReference type="EMBL" id="AXE40078.1"/>
    </source>
</evidence>
<feature type="chain" id="PRO_5016988371" evidence="3">
    <location>
        <begin position="40"/>
        <end position="694"/>
    </location>
</feature>
<protein>
    <submittedName>
        <fullName evidence="6">Beta-glucuronidase</fullName>
        <ecNumber evidence="6">3.2.1.31</ecNumber>
    </submittedName>
</protein>
<dbReference type="RefSeq" id="WP_220149997.1">
    <property type="nucleotide sequence ID" value="NZ_CP025198.1"/>
</dbReference>
<dbReference type="PROSITE" id="PS51318">
    <property type="entry name" value="TAT"/>
    <property type="match status" value="1"/>
</dbReference>
<dbReference type="Pfam" id="PF02836">
    <property type="entry name" value="Glyco_hydro_2_C"/>
    <property type="match status" value="1"/>
</dbReference>
<feature type="region of interest" description="Disordered" evidence="2">
    <location>
        <begin position="41"/>
        <end position="62"/>
    </location>
</feature>
<evidence type="ECO:0000313" key="7">
    <source>
        <dbReference type="Proteomes" id="UP000251995"/>
    </source>
</evidence>
<keyword evidence="3" id="KW-0732">Signal</keyword>
<dbReference type="GO" id="GO:0004566">
    <property type="term" value="F:beta-glucuronidase activity"/>
    <property type="evidence" value="ECO:0007669"/>
    <property type="project" value="UniProtKB-EC"/>
</dbReference>
<dbReference type="InterPro" id="IPR051913">
    <property type="entry name" value="GH2_Domain-Containing"/>
</dbReference>
<dbReference type="Gene3D" id="2.60.120.260">
    <property type="entry name" value="Galactose-binding domain-like"/>
    <property type="match status" value="1"/>
</dbReference>
<dbReference type="Gene3D" id="3.20.20.80">
    <property type="entry name" value="Glycosidases"/>
    <property type="match status" value="1"/>
</dbReference>
<dbReference type="GO" id="GO:0005975">
    <property type="term" value="P:carbohydrate metabolic process"/>
    <property type="evidence" value="ECO:0007669"/>
    <property type="project" value="InterPro"/>
</dbReference>
<keyword evidence="6" id="KW-0326">Glycosidase</keyword>
<keyword evidence="7" id="KW-1185">Reference proteome</keyword>
<dbReference type="Pfam" id="PF02837">
    <property type="entry name" value="Glyco_hydro_2_N"/>
    <property type="match status" value="1"/>
</dbReference>
<dbReference type="SUPFAM" id="SSF51445">
    <property type="entry name" value="(Trans)glycosidases"/>
    <property type="match status" value="1"/>
</dbReference>
<comment type="similarity">
    <text evidence="1">Belongs to the glycosyl hydrolase 2 family.</text>
</comment>
<feature type="signal peptide" evidence="3">
    <location>
        <begin position="1"/>
        <end position="39"/>
    </location>
</feature>
<dbReference type="KEGG" id="acij:JS278_02944"/>
<dbReference type="SUPFAM" id="SSF49785">
    <property type="entry name" value="Galactose-binding domain-like"/>
    <property type="match status" value="1"/>
</dbReference>